<evidence type="ECO:0000313" key="4">
    <source>
        <dbReference type="EMBL" id="RJQ75920.1"/>
    </source>
</evidence>
<dbReference type="SUPFAM" id="SSF51735">
    <property type="entry name" value="NAD(P)-binding Rossmann-fold domains"/>
    <property type="match status" value="1"/>
</dbReference>
<dbReference type="Proteomes" id="UP000285112">
    <property type="component" value="Unassembled WGS sequence"/>
</dbReference>
<evidence type="ECO:0000259" key="3">
    <source>
        <dbReference type="SMART" id="SM00829"/>
    </source>
</evidence>
<feature type="domain" description="Enoyl reductase (ER)" evidence="3">
    <location>
        <begin position="10"/>
        <end position="307"/>
    </location>
</feature>
<protein>
    <submittedName>
        <fullName evidence="4">NADP-dependent oxidoreductase</fullName>
    </submittedName>
</protein>
<dbReference type="AlphaFoldDB" id="A0A419HJU5"/>
<dbReference type="RefSeq" id="WP_120026957.1">
    <property type="nucleotide sequence ID" value="NZ_QZFV01000153.1"/>
</dbReference>
<dbReference type="SUPFAM" id="SSF50129">
    <property type="entry name" value="GroES-like"/>
    <property type="match status" value="1"/>
</dbReference>
<dbReference type="EMBL" id="QZFV01000153">
    <property type="protein sequence ID" value="RJQ75920.1"/>
    <property type="molecule type" value="Genomic_DNA"/>
</dbReference>
<proteinExistence type="predicted"/>
<dbReference type="InterPro" id="IPR013154">
    <property type="entry name" value="ADH-like_N"/>
</dbReference>
<dbReference type="GO" id="GO:0070402">
    <property type="term" value="F:NADPH binding"/>
    <property type="evidence" value="ECO:0007669"/>
    <property type="project" value="TreeGrafter"/>
</dbReference>
<dbReference type="Pfam" id="PF13602">
    <property type="entry name" value="ADH_zinc_N_2"/>
    <property type="match status" value="1"/>
</dbReference>
<dbReference type="CDD" id="cd05289">
    <property type="entry name" value="MDR_like_2"/>
    <property type="match status" value="1"/>
</dbReference>
<dbReference type="Gene3D" id="3.40.50.720">
    <property type="entry name" value="NAD(P)-binding Rossmann-like Domain"/>
    <property type="match status" value="1"/>
</dbReference>
<keyword evidence="2" id="KW-0560">Oxidoreductase</keyword>
<evidence type="ECO:0000256" key="2">
    <source>
        <dbReference type="ARBA" id="ARBA00023002"/>
    </source>
</evidence>
<sequence>MRGVTIHEAGGPITVQDKEVRAAGPGEIRLRVGAAAVNPIDTLMWRTFAPAGPQSSLTPGMDAAGTVESIGPDVDRLSVGDAVMAAINARLPEGGAQAELVVVPACSVVPIPDGLAPTAASALPMNGLTALEGLRLLDLPPGATLAVTGGAGQLASYAIPLAKRQGLVVIADAKPEDAALVAGFGADHVVSRGGGFGADVRRLVPEGVDAVFDTAQLTRAALPAVRDGGGIAVVRGWDDGDDPERGVRVLPVRVTTALPNTDWLELISTEAAAGRLVPRIAGTYPPERAQEAYERMDSGGLRGRLVITF</sequence>
<evidence type="ECO:0000313" key="5">
    <source>
        <dbReference type="Proteomes" id="UP000285112"/>
    </source>
</evidence>
<dbReference type="SMART" id="SM00829">
    <property type="entry name" value="PKS_ER"/>
    <property type="match status" value="1"/>
</dbReference>
<dbReference type="GO" id="GO:0016651">
    <property type="term" value="F:oxidoreductase activity, acting on NAD(P)H"/>
    <property type="evidence" value="ECO:0007669"/>
    <property type="project" value="TreeGrafter"/>
</dbReference>
<name>A0A419HJU5_9PSEU</name>
<dbReference type="PANTHER" id="PTHR48106">
    <property type="entry name" value="QUINONE OXIDOREDUCTASE PIG3-RELATED"/>
    <property type="match status" value="1"/>
</dbReference>
<dbReference type="InterPro" id="IPR011032">
    <property type="entry name" value="GroES-like_sf"/>
</dbReference>
<reference evidence="4 5" key="1">
    <citation type="submission" date="2018-09" db="EMBL/GenBank/DDBJ databases">
        <title>YIM PH 21725 draft genome.</title>
        <authorList>
            <person name="Miao C."/>
        </authorList>
    </citation>
    <scope>NUCLEOTIDE SEQUENCE [LARGE SCALE GENOMIC DNA]</scope>
    <source>
        <strain evidence="5">YIM PH21725</strain>
    </source>
</reference>
<dbReference type="Pfam" id="PF08240">
    <property type="entry name" value="ADH_N"/>
    <property type="match status" value="1"/>
</dbReference>
<dbReference type="InterPro" id="IPR020843">
    <property type="entry name" value="ER"/>
</dbReference>
<organism evidence="4 5">
    <name type="scientific">Amycolatopsis panacis</name>
    <dbReference type="NCBI Taxonomy" id="2340917"/>
    <lineage>
        <taxon>Bacteria</taxon>
        <taxon>Bacillati</taxon>
        <taxon>Actinomycetota</taxon>
        <taxon>Actinomycetes</taxon>
        <taxon>Pseudonocardiales</taxon>
        <taxon>Pseudonocardiaceae</taxon>
        <taxon>Amycolatopsis</taxon>
    </lineage>
</organism>
<gene>
    <name evidence="4" type="ORF">D5S19_31340</name>
</gene>
<comment type="caution">
    <text evidence="4">The sequence shown here is derived from an EMBL/GenBank/DDBJ whole genome shotgun (WGS) entry which is preliminary data.</text>
</comment>
<dbReference type="Gene3D" id="3.90.180.10">
    <property type="entry name" value="Medium-chain alcohol dehydrogenases, catalytic domain"/>
    <property type="match status" value="1"/>
</dbReference>
<keyword evidence="5" id="KW-1185">Reference proteome</keyword>
<accession>A0A419HJU5</accession>
<evidence type="ECO:0000256" key="1">
    <source>
        <dbReference type="ARBA" id="ARBA00022857"/>
    </source>
</evidence>
<dbReference type="InterPro" id="IPR036291">
    <property type="entry name" value="NAD(P)-bd_dom_sf"/>
</dbReference>
<dbReference type="PANTHER" id="PTHR48106:SF18">
    <property type="entry name" value="QUINONE OXIDOREDUCTASE PIG3"/>
    <property type="match status" value="1"/>
</dbReference>
<dbReference type="OrthoDB" id="9787435at2"/>
<keyword evidence="1" id="KW-0521">NADP</keyword>